<dbReference type="AlphaFoldDB" id="A0AAD6ZBX1"/>
<sequence>MPPRLPTEVLEAVVDASRDNRTTVAACGAAARQLLVRSRMHLFANIFLGSPRANITRTKGSLHILYPSVPTRCDFLGELLEKNPSLARYVTGLVLSEAGHPSVTTYWISQSITLVPIVRLLSNLRTFAIREGHRSEWSPVLKQAMNLCLHTPSLESVELSGLSVTELPALFTIFATPHPGITLQCLKLSALVLPGVSFGSGSIAQNEPSRMAVYTLDVSSIDSDFASDETLIELFSKSPPLVNLSRLRHFRLSVDDILLAIQWVQLCATSLERLDLHLKYHWPRFGALEDDITLDQLLVFCFAVSGPGAMSTALRTLRILRTPRLADITFSISLPDAELHASVDESHWTALDCLISTQTFPSLTTVRFKFDSSVPRDKWQPVLLRERLPILNNSGMLVLESP</sequence>
<accession>A0AAD6ZBX1</accession>
<gene>
    <name evidence="1" type="ORF">DFH08DRAFT_425293</name>
</gene>
<evidence type="ECO:0000313" key="1">
    <source>
        <dbReference type="EMBL" id="KAJ7315014.1"/>
    </source>
</evidence>
<protein>
    <submittedName>
        <fullName evidence="1">Uncharacterized protein</fullName>
    </submittedName>
</protein>
<organism evidence="1 2">
    <name type="scientific">Mycena albidolilacea</name>
    <dbReference type="NCBI Taxonomy" id="1033008"/>
    <lineage>
        <taxon>Eukaryota</taxon>
        <taxon>Fungi</taxon>
        <taxon>Dikarya</taxon>
        <taxon>Basidiomycota</taxon>
        <taxon>Agaricomycotina</taxon>
        <taxon>Agaricomycetes</taxon>
        <taxon>Agaricomycetidae</taxon>
        <taxon>Agaricales</taxon>
        <taxon>Marasmiineae</taxon>
        <taxon>Mycenaceae</taxon>
        <taxon>Mycena</taxon>
    </lineage>
</organism>
<comment type="caution">
    <text evidence="1">The sequence shown here is derived from an EMBL/GenBank/DDBJ whole genome shotgun (WGS) entry which is preliminary data.</text>
</comment>
<proteinExistence type="predicted"/>
<dbReference type="EMBL" id="JARIHO010000064">
    <property type="protein sequence ID" value="KAJ7315014.1"/>
    <property type="molecule type" value="Genomic_DNA"/>
</dbReference>
<reference evidence="1" key="1">
    <citation type="submission" date="2023-03" db="EMBL/GenBank/DDBJ databases">
        <title>Massive genome expansion in bonnet fungi (Mycena s.s.) driven by repeated elements and novel gene families across ecological guilds.</title>
        <authorList>
            <consortium name="Lawrence Berkeley National Laboratory"/>
            <person name="Harder C.B."/>
            <person name="Miyauchi S."/>
            <person name="Viragh M."/>
            <person name="Kuo A."/>
            <person name="Thoen E."/>
            <person name="Andreopoulos B."/>
            <person name="Lu D."/>
            <person name="Skrede I."/>
            <person name="Drula E."/>
            <person name="Henrissat B."/>
            <person name="Morin E."/>
            <person name="Kohler A."/>
            <person name="Barry K."/>
            <person name="LaButti K."/>
            <person name="Morin E."/>
            <person name="Salamov A."/>
            <person name="Lipzen A."/>
            <person name="Mereny Z."/>
            <person name="Hegedus B."/>
            <person name="Baldrian P."/>
            <person name="Stursova M."/>
            <person name="Weitz H."/>
            <person name="Taylor A."/>
            <person name="Grigoriev I.V."/>
            <person name="Nagy L.G."/>
            <person name="Martin F."/>
            <person name="Kauserud H."/>
        </authorList>
    </citation>
    <scope>NUCLEOTIDE SEQUENCE</scope>
    <source>
        <strain evidence="1">CBHHK002</strain>
    </source>
</reference>
<keyword evidence="2" id="KW-1185">Reference proteome</keyword>
<dbReference type="Proteomes" id="UP001218218">
    <property type="component" value="Unassembled WGS sequence"/>
</dbReference>
<evidence type="ECO:0000313" key="2">
    <source>
        <dbReference type="Proteomes" id="UP001218218"/>
    </source>
</evidence>
<name>A0AAD6ZBX1_9AGAR</name>